<dbReference type="OrthoDB" id="271711at2"/>
<dbReference type="EMBL" id="MLCN01000047">
    <property type="protein sequence ID" value="ONG37697.1"/>
    <property type="molecule type" value="Genomic_DNA"/>
</dbReference>
<evidence type="ECO:0000313" key="1">
    <source>
        <dbReference type="EMBL" id="ONG37697.1"/>
    </source>
</evidence>
<organism evidence="1 2">
    <name type="scientific">Alkanindiges hydrocarboniclasticus</name>
    <dbReference type="NCBI Taxonomy" id="1907941"/>
    <lineage>
        <taxon>Bacteria</taxon>
        <taxon>Pseudomonadati</taxon>
        <taxon>Pseudomonadota</taxon>
        <taxon>Gammaproteobacteria</taxon>
        <taxon>Moraxellales</taxon>
        <taxon>Moraxellaceae</taxon>
        <taxon>Alkanindiges</taxon>
    </lineage>
</organism>
<name>A0A1S8CSK7_9GAMM</name>
<reference evidence="1 2" key="1">
    <citation type="submission" date="2016-10" db="EMBL/GenBank/DDBJ databases">
        <title>Draft Genome sequence of Alkanindiges sp. strain H1.</title>
        <authorList>
            <person name="Subhash Y."/>
            <person name="Lee S."/>
        </authorList>
    </citation>
    <scope>NUCLEOTIDE SEQUENCE [LARGE SCALE GENOMIC DNA]</scope>
    <source>
        <strain evidence="1 2">H1</strain>
    </source>
</reference>
<proteinExistence type="predicted"/>
<protein>
    <submittedName>
        <fullName evidence="1">Uncharacterized protein</fullName>
    </submittedName>
</protein>
<evidence type="ECO:0000313" key="2">
    <source>
        <dbReference type="Proteomes" id="UP000192132"/>
    </source>
</evidence>
<dbReference type="STRING" id="1907941.BKE30_14070"/>
<accession>A0A1S8CSK7</accession>
<dbReference type="Proteomes" id="UP000192132">
    <property type="component" value="Unassembled WGS sequence"/>
</dbReference>
<comment type="caution">
    <text evidence="1">The sequence shown here is derived from an EMBL/GenBank/DDBJ whole genome shotgun (WGS) entry which is preliminary data.</text>
</comment>
<keyword evidence="2" id="KW-1185">Reference proteome</keyword>
<sequence length="669" mass="77122">MINSNPFSFAKASDYSDEEINKLWIDISDNFVEAVIEPTLRKSKFILGGKGTGKTHLLRHYSYNATKLRNSNLTGLAIVNQHQSLGVFLRANALDASRFISLNDIDTSKWQQLFGVHLELKLAEDLLSILIDIEKTTPNVKFNNHDFIKLLSTYVLNEDEFSSLIDLNSVKNWIHQQLKAIDNAINAYAFTKSLDIIPPFSLGTFSIKIKNAIDIWHPSFKNIPLLYLIDEIENFYTESQQEIINTLIRYSSGSVTFRISGRLYALKTYSTIGKGEENREDVEFKKTYLDDILQEVSNYKDFAYSFVKERLVYEKIIDSNDFNLSNCFEKVNKNNHYEQFIDYLNFKSEKDLMFINNFIETLKEIPNIIEPNDVEELLNILTNDFSIILKKHNILRFAKEYKSNESYLVTANKIKNDCTLFIKDPRDPSIKSYRDSYSSWRKDLIAQLNKESSKPMIYAGLDTFIEMSSGNPRNLLSILGASYDLARFKNIDFINGEPLSIEDQSKAVLDSARFIFEQDSNFGRPSDLARDAVKNICKLLRVARFALNIPEVSPLLISFSDEELTKQSKETLQSALNYSFIFEIKNGRPNRNNLKINRKFSLNPMISPIYGLPISKRGDIGLPSNVVNAIFDFNRFKEFETLLKNYTTKWNQPFTKDESSLAHSDLFNF</sequence>
<dbReference type="AlphaFoldDB" id="A0A1S8CSK7"/>
<dbReference type="Pfam" id="PF24389">
    <property type="entry name" value="ORC-CDC6-like"/>
    <property type="match status" value="1"/>
</dbReference>
<gene>
    <name evidence="1" type="ORF">BKE30_14070</name>
</gene>
<dbReference type="InterPro" id="IPR056955">
    <property type="entry name" value="ORC-CDC6-like"/>
</dbReference>